<feature type="coiled-coil region" evidence="10">
    <location>
        <begin position="281"/>
        <end position="308"/>
    </location>
</feature>
<name>A0A246DWN8_9HYPH</name>
<dbReference type="InterPro" id="IPR058625">
    <property type="entry name" value="MdtA-like_BSH"/>
</dbReference>
<dbReference type="InterPro" id="IPR010129">
    <property type="entry name" value="T1SS_HlyD"/>
</dbReference>
<dbReference type="Gene3D" id="2.40.50.100">
    <property type="match status" value="2"/>
</dbReference>
<evidence type="ECO:0000313" key="14">
    <source>
        <dbReference type="EMBL" id="OWO94807.1"/>
    </source>
</evidence>
<dbReference type="PANTHER" id="PTHR30386:SF27">
    <property type="entry name" value="MEMBRANE FUSION PROTEIN (MFP) FAMILY PROTEIN"/>
    <property type="match status" value="1"/>
</dbReference>
<dbReference type="Proteomes" id="UP000197269">
    <property type="component" value="Unassembled WGS sequence"/>
</dbReference>
<dbReference type="InterPro" id="IPR050739">
    <property type="entry name" value="MFP"/>
</dbReference>
<evidence type="ECO:0000256" key="10">
    <source>
        <dbReference type="SAM" id="Coils"/>
    </source>
</evidence>
<dbReference type="AlphaFoldDB" id="A0A246DWN8"/>
<evidence type="ECO:0000256" key="5">
    <source>
        <dbReference type="ARBA" id="ARBA00022519"/>
    </source>
</evidence>
<evidence type="ECO:0000256" key="11">
    <source>
        <dbReference type="SAM" id="MobiDB-lite"/>
    </source>
</evidence>
<evidence type="ECO:0000259" key="12">
    <source>
        <dbReference type="Pfam" id="PF25917"/>
    </source>
</evidence>
<dbReference type="SUPFAM" id="SSF111369">
    <property type="entry name" value="HlyD-like secretion proteins"/>
    <property type="match status" value="1"/>
</dbReference>
<evidence type="ECO:0000256" key="9">
    <source>
        <dbReference type="RuleBase" id="RU365093"/>
    </source>
</evidence>
<evidence type="ECO:0000256" key="7">
    <source>
        <dbReference type="ARBA" id="ARBA00022989"/>
    </source>
</evidence>
<dbReference type="Gene3D" id="2.40.30.170">
    <property type="match status" value="1"/>
</dbReference>
<dbReference type="RefSeq" id="WP_088393294.1">
    <property type="nucleotide sequence ID" value="NZ_MXPU01000006.1"/>
</dbReference>
<reference evidence="14 15" key="1">
    <citation type="submission" date="2017-03" db="EMBL/GenBank/DDBJ databases">
        <title>Genome of strain Rhizobium sp. CNPSo 668.</title>
        <authorList>
            <person name="Ribeiro R."/>
        </authorList>
    </citation>
    <scope>NUCLEOTIDE SEQUENCE [LARGE SCALE GENOMIC DNA]</scope>
    <source>
        <strain evidence="14 15">CNPSo 668</strain>
    </source>
</reference>
<evidence type="ECO:0000256" key="2">
    <source>
        <dbReference type="ARBA" id="ARBA00009477"/>
    </source>
</evidence>
<evidence type="ECO:0000256" key="1">
    <source>
        <dbReference type="ARBA" id="ARBA00004377"/>
    </source>
</evidence>
<dbReference type="Pfam" id="PF26002">
    <property type="entry name" value="Beta-barrel_AprE"/>
    <property type="match status" value="1"/>
</dbReference>
<organism evidence="14 15">
    <name type="scientific">Rhizobium esperanzae</name>
    <dbReference type="NCBI Taxonomy" id="1967781"/>
    <lineage>
        <taxon>Bacteria</taxon>
        <taxon>Pseudomonadati</taxon>
        <taxon>Pseudomonadota</taxon>
        <taxon>Alphaproteobacteria</taxon>
        <taxon>Hyphomicrobiales</taxon>
        <taxon>Rhizobiaceae</taxon>
        <taxon>Rhizobium/Agrobacterium group</taxon>
        <taxon>Rhizobium</taxon>
    </lineage>
</organism>
<dbReference type="GO" id="GO:0009306">
    <property type="term" value="P:protein secretion"/>
    <property type="evidence" value="ECO:0007669"/>
    <property type="project" value="InterPro"/>
</dbReference>
<dbReference type="Pfam" id="PF25917">
    <property type="entry name" value="BSH_RND"/>
    <property type="match status" value="1"/>
</dbReference>
<dbReference type="InterPro" id="IPR058982">
    <property type="entry name" value="Beta-barrel_AprE"/>
</dbReference>
<keyword evidence="3 9" id="KW-0813">Transport</keyword>
<dbReference type="NCBIfam" id="TIGR01843">
    <property type="entry name" value="type_I_hlyD"/>
    <property type="match status" value="1"/>
</dbReference>
<keyword evidence="6 9" id="KW-0812">Transmembrane</keyword>
<protein>
    <recommendedName>
        <fullName evidence="9">Membrane fusion protein (MFP) family protein</fullName>
    </recommendedName>
</protein>
<keyword evidence="5 9" id="KW-0997">Cell inner membrane</keyword>
<keyword evidence="10" id="KW-0175">Coiled coil</keyword>
<feature type="region of interest" description="Disordered" evidence="11">
    <location>
        <begin position="396"/>
        <end position="418"/>
    </location>
</feature>
<keyword evidence="4 9" id="KW-1003">Cell membrane</keyword>
<dbReference type="InterPro" id="IPR006144">
    <property type="entry name" value="Secretion_HlyD_CS"/>
</dbReference>
<sequence>MNKPVSPDSIKHAAIVPVGRHRSDNQFLPAALEIIETPASPVQMMLIVMICLFATAALGFGYFGRIDIFAIATGKIRPTGQVKVIQPLETGRIHAMNVINGSRVRAGDILVQLDATTATADAEGLKAGLASDRAEILRRKAAIVAAEAEDSSLAAVIVWPKGIPAFICDREERILQHDLSSLRAALQSLQSQRTERLAELEKLRATTQAEADLIQTLQGRVDLHNTLIANSAGTRATLIDALQSLQDEKATYASDHGQLNQVAASLNTIEAERVKTREAFVSDNAQKLADAERQADEKAQQLVKAQAAIEHLVLTSPIDGVVQALSVTTVGQVVTTGQQMMRIVPENDSLEIEAYAENKDIGFLREGQDAIIKVESFPFTRYGTIDGTVKRVASDSIPSSDAQASENDPTQLAKSNTSITPIGQTQNLVYPVIVVPSKMAISADGREVPLSPGMTVTVEIKTGTRRLLEYLFSPLIEVGSEAMHER</sequence>
<feature type="domain" description="Multidrug resistance protein MdtA-like barrel-sandwich hybrid" evidence="12">
    <location>
        <begin position="90"/>
        <end position="344"/>
    </location>
</feature>
<dbReference type="PROSITE" id="PS00543">
    <property type="entry name" value="HLYD_FAMILY"/>
    <property type="match status" value="1"/>
</dbReference>
<evidence type="ECO:0000256" key="6">
    <source>
        <dbReference type="ARBA" id="ARBA00022692"/>
    </source>
</evidence>
<dbReference type="GO" id="GO:0005886">
    <property type="term" value="C:plasma membrane"/>
    <property type="evidence" value="ECO:0007669"/>
    <property type="project" value="UniProtKB-SubCell"/>
</dbReference>
<keyword evidence="8 9" id="KW-0472">Membrane</keyword>
<accession>A0A246DWN8</accession>
<dbReference type="EMBL" id="MXPU01000006">
    <property type="protein sequence ID" value="OWO94807.1"/>
    <property type="molecule type" value="Genomic_DNA"/>
</dbReference>
<evidence type="ECO:0000256" key="8">
    <source>
        <dbReference type="ARBA" id="ARBA00023136"/>
    </source>
</evidence>
<comment type="similarity">
    <text evidence="2 9">Belongs to the membrane fusion protein (MFP) (TC 8.A.1) family.</text>
</comment>
<evidence type="ECO:0000256" key="3">
    <source>
        <dbReference type="ARBA" id="ARBA00022448"/>
    </source>
</evidence>
<feature type="transmembrane region" description="Helical" evidence="9">
    <location>
        <begin position="42"/>
        <end position="63"/>
    </location>
</feature>
<evidence type="ECO:0000256" key="4">
    <source>
        <dbReference type="ARBA" id="ARBA00022475"/>
    </source>
</evidence>
<evidence type="ECO:0000259" key="13">
    <source>
        <dbReference type="Pfam" id="PF26002"/>
    </source>
</evidence>
<comment type="subcellular location">
    <subcellularLocation>
        <location evidence="1 9">Cell inner membrane</location>
        <topology evidence="1 9">Single-pass membrane protein</topology>
    </subcellularLocation>
</comment>
<feature type="domain" description="AprE-like beta-barrel" evidence="13">
    <location>
        <begin position="350"/>
        <end position="401"/>
    </location>
</feature>
<dbReference type="PRINTS" id="PR01490">
    <property type="entry name" value="RTXTOXIND"/>
</dbReference>
<comment type="caution">
    <text evidence="14">The sequence shown here is derived from an EMBL/GenBank/DDBJ whole genome shotgun (WGS) entry which is preliminary data.</text>
</comment>
<keyword evidence="7 9" id="KW-1133">Transmembrane helix</keyword>
<evidence type="ECO:0000313" key="15">
    <source>
        <dbReference type="Proteomes" id="UP000197269"/>
    </source>
</evidence>
<dbReference type="PANTHER" id="PTHR30386">
    <property type="entry name" value="MEMBRANE FUSION SUBUNIT OF EMRAB-TOLC MULTIDRUG EFFLUX PUMP"/>
    <property type="match status" value="1"/>
</dbReference>
<gene>
    <name evidence="14" type="ORF">B5E41_10285</name>
</gene>
<proteinExistence type="inferred from homology"/>